<name>A0A5M9X302_PAEAM</name>
<evidence type="ECO:0000259" key="8">
    <source>
        <dbReference type="PROSITE" id="PS51736"/>
    </source>
</evidence>
<dbReference type="InterPro" id="IPR050639">
    <property type="entry name" value="SSR_resolvase"/>
</dbReference>
<gene>
    <name evidence="9" type="ORF">EC604_28940</name>
</gene>
<dbReference type="InterPro" id="IPR006118">
    <property type="entry name" value="Recombinase_CS"/>
</dbReference>
<dbReference type="RefSeq" id="WP_123067438.1">
    <property type="nucleotide sequence ID" value="NZ_RIAS01000034.1"/>
</dbReference>
<evidence type="ECO:0000256" key="2">
    <source>
        <dbReference type="ARBA" id="ARBA00022908"/>
    </source>
</evidence>
<evidence type="ECO:0000256" key="5">
    <source>
        <dbReference type="PIRSR" id="PIRSR606118-50"/>
    </source>
</evidence>
<dbReference type="SUPFAM" id="SSF53041">
    <property type="entry name" value="Resolvase-like"/>
    <property type="match status" value="1"/>
</dbReference>
<evidence type="ECO:0000313" key="10">
    <source>
        <dbReference type="Proteomes" id="UP000323664"/>
    </source>
</evidence>
<dbReference type="PANTHER" id="PTHR30461">
    <property type="entry name" value="DNA-INVERTASE FROM LAMBDOID PROPHAGE"/>
    <property type="match status" value="1"/>
</dbReference>
<dbReference type="PROSITE" id="PS00397">
    <property type="entry name" value="RECOMBINASES_1"/>
    <property type="match status" value="1"/>
</dbReference>
<proteinExistence type="inferred from homology"/>
<evidence type="ECO:0000256" key="1">
    <source>
        <dbReference type="ARBA" id="ARBA00009913"/>
    </source>
</evidence>
<dbReference type="Proteomes" id="UP000323664">
    <property type="component" value="Unassembled WGS sequence"/>
</dbReference>
<feature type="active site" description="O-(5'-phospho-DNA)-serine intermediate" evidence="5 6">
    <location>
        <position position="14"/>
    </location>
</feature>
<comment type="similarity">
    <text evidence="1">Belongs to the site-specific recombinase resolvase family.</text>
</comment>
<comment type="caution">
    <text evidence="9">The sequence shown here is derived from an EMBL/GenBank/DDBJ whole genome shotgun (WGS) entry which is preliminary data.</text>
</comment>
<evidence type="ECO:0000313" key="9">
    <source>
        <dbReference type="EMBL" id="KAA8787853.1"/>
    </source>
</evidence>
<dbReference type="GO" id="GO:0015074">
    <property type="term" value="P:DNA integration"/>
    <property type="evidence" value="ECO:0007669"/>
    <property type="project" value="UniProtKB-KW"/>
</dbReference>
<dbReference type="PROSITE" id="PS51736">
    <property type="entry name" value="RECOMBINASES_3"/>
    <property type="match status" value="1"/>
</dbReference>
<evidence type="ECO:0000256" key="7">
    <source>
        <dbReference type="SAM" id="MobiDB-lite"/>
    </source>
</evidence>
<evidence type="ECO:0000256" key="4">
    <source>
        <dbReference type="ARBA" id="ARBA00023172"/>
    </source>
</evidence>
<dbReference type="SMART" id="SM00857">
    <property type="entry name" value="Resolvase"/>
    <property type="match status" value="1"/>
</dbReference>
<evidence type="ECO:0000256" key="3">
    <source>
        <dbReference type="ARBA" id="ARBA00023125"/>
    </source>
</evidence>
<keyword evidence="3" id="KW-0238">DNA-binding</keyword>
<organism evidence="9 10">
    <name type="scientific">Paenibacillus amylolyticus</name>
    <dbReference type="NCBI Taxonomy" id="1451"/>
    <lineage>
        <taxon>Bacteria</taxon>
        <taxon>Bacillati</taxon>
        <taxon>Bacillota</taxon>
        <taxon>Bacilli</taxon>
        <taxon>Bacillales</taxon>
        <taxon>Paenibacillaceae</taxon>
        <taxon>Paenibacillus</taxon>
    </lineage>
</organism>
<dbReference type="OrthoDB" id="9797501at2"/>
<dbReference type="GO" id="GO:0000150">
    <property type="term" value="F:DNA strand exchange activity"/>
    <property type="evidence" value="ECO:0007669"/>
    <property type="project" value="InterPro"/>
</dbReference>
<accession>A0A5M9X302</accession>
<feature type="region of interest" description="Disordered" evidence="7">
    <location>
        <begin position="1"/>
        <end position="24"/>
    </location>
</feature>
<feature type="compositionally biased region" description="Basic and acidic residues" evidence="7">
    <location>
        <begin position="14"/>
        <end position="23"/>
    </location>
</feature>
<dbReference type="EMBL" id="RIAS01000034">
    <property type="protein sequence ID" value="KAA8787853.1"/>
    <property type="molecule type" value="Genomic_DNA"/>
</dbReference>
<dbReference type="AlphaFoldDB" id="A0A5M9X302"/>
<dbReference type="CDD" id="cd03768">
    <property type="entry name" value="SR_ResInv"/>
    <property type="match status" value="1"/>
</dbReference>
<sequence length="223" mass="25692">MGSQSREYGYARVSTKDQNEDRQVSSLREQGIEEAYIFVDKASGKNFDRPEYQLLKRVLREGDTLFVKSINRFGRNKQEILKEWQWLIEAKIHVVVIDIPILDTRKYDQLEGIGQLIMDLVLQILSWLAEEERRGIKQAQAEGIAEAKKQGKHLGRPQINLDTLTPGQKSILDAEYVNWAKGELKAVEFMKKLGMKKNTFYKIIKAYGGGIKKIDQCIDETRS</sequence>
<feature type="domain" description="Resolvase/invertase-type recombinase catalytic" evidence="8">
    <location>
        <begin position="6"/>
        <end position="151"/>
    </location>
</feature>
<dbReference type="GO" id="GO:0003677">
    <property type="term" value="F:DNA binding"/>
    <property type="evidence" value="ECO:0007669"/>
    <property type="project" value="UniProtKB-KW"/>
</dbReference>
<dbReference type="InterPro" id="IPR006119">
    <property type="entry name" value="Resolv_N"/>
</dbReference>
<keyword evidence="4" id="KW-0233">DNA recombination</keyword>
<dbReference type="InterPro" id="IPR036162">
    <property type="entry name" value="Resolvase-like_N_sf"/>
</dbReference>
<protein>
    <submittedName>
        <fullName evidence="9">Recombinase family protein</fullName>
    </submittedName>
</protein>
<dbReference type="PANTHER" id="PTHR30461:SF26">
    <property type="entry name" value="RESOLVASE HOMOLOG YNEB"/>
    <property type="match status" value="1"/>
</dbReference>
<evidence type="ECO:0000256" key="6">
    <source>
        <dbReference type="PROSITE-ProRule" id="PRU10137"/>
    </source>
</evidence>
<dbReference type="Gene3D" id="3.40.50.1390">
    <property type="entry name" value="Resolvase, N-terminal catalytic domain"/>
    <property type="match status" value="1"/>
</dbReference>
<keyword evidence="2" id="KW-0229">DNA integration</keyword>
<reference evidence="9 10" key="1">
    <citation type="journal article" date="2019" name="J. Ind. Microbiol. Biotechnol.">
        <title>Paenibacillus amylolyticus 27C64 has a diverse set of carbohydrate-active enzymes and complete pectin deconstruction system.</title>
        <authorList>
            <person name="Keggi C."/>
            <person name="Doran-Peterson J."/>
        </authorList>
    </citation>
    <scope>NUCLEOTIDE SEQUENCE [LARGE SCALE GENOMIC DNA]</scope>
    <source>
        <strain evidence="9 10">27C64</strain>
    </source>
</reference>
<dbReference type="Pfam" id="PF00239">
    <property type="entry name" value="Resolvase"/>
    <property type="match status" value="1"/>
</dbReference>